<proteinExistence type="predicted"/>
<accession>A0ACC2VHI2</accession>
<dbReference type="Proteomes" id="UP001230649">
    <property type="component" value="Unassembled WGS sequence"/>
</dbReference>
<gene>
    <name evidence="1" type="ORF">QFC20_005897</name>
</gene>
<organism evidence="1 2">
    <name type="scientific">Naganishia adeliensis</name>
    <dbReference type="NCBI Taxonomy" id="92952"/>
    <lineage>
        <taxon>Eukaryota</taxon>
        <taxon>Fungi</taxon>
        <taxon>Dikarya</taxon>
        <taxon>Basidiomycota</taxon>
        <taxon>Agaricomycotina</taxon>
        <taxon>Tremellomycetes</taxon>
        <taxon>Filobasidiales</taxon>
        <taxon>Filobasidiaceae</taxon>
        <taxon>Naganishia</taxon>
    </lineage>
</organism>
<evidence type="ECO:0000313" key="1">
    <source>
        <dbReference type="EMBL" id="KAJ9098555.1"/>
    </source>
</evidence>
<comment type="caution">
    <text evidence="1">The sequence shown here is derived from an EMBL/GenBank/DDBJ whole genome shotgun (WGS) entry which is preliminary data.</text>
</comment>
<name>A0ACC2VHI2_9TREE</name>
<protein>
    <submittedName>
        <fullName evidence="1">Uncharacterized protein</fullName>
    </submittedName>
</protein>
<keyword evidence="2" id="KW-1185">Reference proteome</keyword>
<reference evidence="1" key="1">
    <citation type="submission" date="2023-04" db="EMBL/GenBank/DDBJ databases">
        <title>Draft Genome sequencing of Naganishia species isolated from polar environments using Oxford Nanopore Technology.</title>
        <authorList>
            <person name="Leo P."/>
            <person name="Venkateswaran K."/>
        </authorList>
    </citation>
    <scope>NUCLEOTIDE SEQUENCE</scope>
    <source>
        <strain evidence="1">MNA-CCFEE 5262</strain>
    </source>
</reference>
<evidence type="ECO:0000313" key="2">
    <source>
        <dbReference type="Proteomes" id="UP001230649"/>
    </source>
</evidence>
<sequence length="665" mass="75263">MEAIRRQWSSGPAKRLGAVVLALFIVVTLLSQVRQAGDIPAYDYTRDGGRSVPSRFGKAAASVKGLAQNVYNYKGPQGSWVTPPLEVLGSPSPLVNSAARKREIDIASEPLPLEAPLSARLDHWAASPGGRGPGLHLGLDGLIHEEMEMGAFNAVNREACASVGHQLNTHMPQYASHVWGTMNRTSVWETRMQLVEWMRREVVQGNRTGEYGEGRGIVMVAGNADTLQRVKWSVHHMRNQGATLPVQVYHFPSERPADDDPIRQDLYELAVELVEATGQSKDVGKTKSYHLKALAVVQCPWREVLYLDSDSIPLRDPEYMFDSPSYLRTRFWATPDYWKTSPNNPMWAILGIRCRNEWEMEAGQIFVDKKHHLDVFLLTQYMLEHHDWFFWFSDGDKDIFRWALLALRKRWGVPGRWVAASALAGNTASGWCGHTMTQFDAYGDPLFVHYNLMKQIPSGIGRGFSWGRMKQMSLFNAFPPERKHAHANELPYSDHDLALPGLGNVDADMLADADDQGYARAPAREEIRRRAARERGVKAGFHGGWISALCIDLNYQDPRPESVRKAEQSHRDTLRADRERLEREWEETKRLAQEADEPEPSKPKELLEAERKEKTFGEGEEGDAVQPNWDESPIEEVWWRDHPLLKDFEDAIYSLGFVPSGSGFV</sequence>
<dbReference type="EMBL" id="JASBWS010000091">
    <property type="protein sequence ID" value="KAJ9098555.1"/>
    <property type="molecule type" value="Genomic_DNA"/>
</dbReference>